<reference evidence="12" key="1">
    <citation type="submission" date="2025-04" db="UniProtKB">
        <authorList>
            <consortium name="RefSeq"/>
        </authorList>
    </citation>
    <scope>IDENTIFICATION</scope>
    <source>
        <tissue evidence="12">Whole insect</tissue>
    </source>
</reference>
<feature type="transmembrane region" description="Helical" evidence="8">
    <location>
        <begin position="262"/>
        <end position="283"/>
    </location>
</feature>
<reference evidence="10" key="2">
    <citation type="submission" date="2025-05" db="UniProtKB">
        <authorList>
            <consortium name="EnsemblMetazoa"/>
        </authorList>
    </citation>
    <scope>IDENTIFICATION</scope>
</reference>
<keyword evidence="5 8" id="KW-0812">Transmembrane</keyword>
<dbReference type="PROSITE" id="PS50850">
    <property type="entry name" value="MFS"/>
    <property type="match status" value="1"/>
</dbReference>
<feature type="transmembrane region" description="Helical" evidence="8">
    <location>
        <begin position="428"/>
        <end position="450"/>
    </location>
</feature>
<evidence type="ECO:0000256" key="7">
    <source>
        <dbReference type="ARBA" id="ARBA00023136"/>
    </source>
</evidence>
<comment type="subcellular location">
    <subcellularLocation>
        <location evidence="1">Cell membrane</location>
        <topology evidence="1">Multi-pass membrane protein</topology>
    </subcellularLocation>
</comment>
<dbReference type="InterPro" id="IPR050549">
    <property type="entry name" value="MFS_Trehalose_Transporter"/>
</dbReference>
<evidence type="ECO:0000313" key="12">
    <source>
        <dbReference type="RefSeq" id="XP_028144715.1"/>
    </source>
</evidence>
<evidence type="ECO:0000256" key="6">
    <source>
        <dbReference type="ARBA" id="ARBA00022989"/>
    </source>
</evidence>
<keyword evidence="6 8" id="KW-1133">Transmembrane helix</keyword>
<feature type="transmembrane region" description="Helical" evidence="8">
    <location>
        <begin position="328"/>
        <end position="350"/>
    </location>
</feature>
<accession>A0A6P7GLR6</accession>
<dbReference type="InParanoid" id="A0A6P7GLR6"/>
<evidence type="ECO:0000256" key="3">
    <source>
        <dbReference type="ARBA" id="ARBA00022475"/>
    </source>
</evidence>
<feature type="domain" description="Major facilitator superfamily (MFS) profile" evidence="9">
    <location>
        <begin position="24"/>
        <end position="454"/>
    </location>
</feature>
<feature type="transmembrane region" description="Helical" evidence="8">
    <location>
        <begin position="189"/>
        <end position="209"/>
    </location>
</feature>
<feature type="transmembrane region" description="Helical" evidence="8">
    <location>
        <begin position="370"/>
        <end position="388"/>
    </location>
</feature>
<dbReference type="EnsemblMetazoa" id="XM_050644592.1">
    <property type="protein sequence ID" value="XP_050500549.1"/>
    <property type="gene ID" value="LOC126880607"/>
</dbReference>
<feature type="transmembrane region" description="Helical" evidence="8">
    <location>
        <begin position="155"/>
        <end position="177"/>
    </location>
</feature>
<name>A0A6P7GLR6_DIAVI</name>
<evidence type="ECO:0000256" key="4">
    <source>
        <dbReference type="ARBA" id="ARBA00022597"/>
    </source>
</evidence>
<feature type="transmembrane region" description="Helical" evidence="8">
    <location>
        <begin position="303"/>
        <end position="321"/>
    </location>
</feature>
<protein>
    <submittedName>
        <fullName evidence="12">Facilitated trehalose transporter Tret1-like isoform X1</fullName>
    </submittedName>
</protein>
<evidence type="ECO:0000256" key="1">
    <source>
        <dbReference type="ARBA" id="ARBA00004651"/>
    </source>
</evidence>
<dbReference type="SUPFAM" id="SSF103473">
    <property type="entry name" value="MFS general substrate transporter"/>
    <property type="match status" value="1"/>
</dbReference>
<keyword evidence="7 8" id="KW-0472">Membrane</keyword>
<keyword evidence="3" id="KW-1003">Cell membrane</keyword>
<dbReference type="InterPro" id="IPR020846">
    <property type="entry name" value="MFS_dom"/>
</dbReference>
<evidence type="ECO:0000313" key="11">
    <source>
        <dbReference type="Proteomes" id="UP001652700"/>
    </source>
</evidence>
<dbReference type="Pfam" id="PF00083">
    <property type="entry name" value="Sugar_tr"/>
    <property type="match status" value="1"/>
</dbReference>
<dbReference type="PANTHER" id="PTHR48021">
    <property type="match status" value="1"/>
</dbReference>
<dbReference type="Proteomes" id="UP001652700">
    <property type="component" value="Unplaced"/>
</dbReference>
<dbReference type="RefSeq" id="XP_028144715.1">
    <property type="nucleotide sequence ID" value="XM_028288914.1"/>
</dbReference>
<dbReference type="Gene3D" id="1.20.1250.20">
    <property type="entry name" value="MFS general substrate transporter like domains"/>
    <property type="match status" value="1"/>
</dbReference>
<evidence type="ECO:0000256" key="2">
    <source>
        <dbReference type="ARBA" id="ARBA00022448"/>
    </source>
</evidence>
<dbReference type="InterPro" id="IPR005828">
    <property type="entry name" value="MFS_sugar_transport-like"/>
</dbReference>
<dbReference type="FunFam" id="1.20.1250.20:FF:000218">
    <property type="entry name" value="facilitated trehalose transporter Tret1"/>
    <property type="match status" value="1"/>
</dbReference>
<feature type="transmembrane region" description="Helical" evidence="8">
    <location>
        <begin position="66"/>
        <end position="85"/>
    </location>
</feature>
<dbReference type="GO" id="GO:0005886">
    <property type="term" value="C:plasma membrane"/>
    <property type="evidence" value="ECO:0007669"/>
    <property type="project" value="UniProtKB-SubCell"/>
</dbReference>
<keyword evidence="2" id="KW-0813">Transport</keyword>
<evidence type="ECO:0000313" key="10">
    <source>
        <dbReference type="EnsemblMetazoa" id="XP_050500549.1"/>
    </source>
</evidence>
<feature type="transmembrane region" description="Helical" evidence="8">
    <location>
        <begin position="400"/>
        <end position="422"/>
    </location>
</feature>
<keyword evidence="11" id="KW-1185">Reference proteome</keyword>
<evidence type="ECO:0000256" key="5">
    <source>
        <dbReference type="ARBA" id="ARBA00022692"/>
    </source>
</evidence>
<gene>
    <name evidence="12" type="primary">LOC114338328</name>
</gene>
<dbReference type="InterPro" id="IPR036259">
    <property type="entry name" value="MFS_trans_sf"/>
</dbReference>
<dbReference type="GO" id="GO:0022857">
    <property type="term" value="F:transmembrane transporter activity"/>
    <property type="evidence" value="ECO:0007669"/>
    <property type="project" value="InterPro"/>
</dbReference>
<sequence length="471" mass="53261">MVVVNVEKQKFSKNEQEKTWPQIYAVLIIVSGAMVGITNGQLYAWASPFMVKIVNDKVNYNITEEQASYFNIINPIFTCLICPFCSKLIDTLGRKKAMLLMTIPEVASWLCAAFAKDVYLFYVSRAFSGIADAMFFTALPPYIGEITTPAVRGKWGNLLAGSYYIGEFLINVIGSYFGVVTSSYICLPLPIIFFVLFSLIPESPYYLLIKGKEEEARKSLVYFRGDKNIDENLNQLKHDVQRQMSESGTWMDLFKIKSNRKAMLAAAFLRCTQQTSGFCIFITYTQFIFQKSGGNLSHELSSIIYLGVQMTLNFIVLTFIVHRFGRRGCYMTSTGANGIVLFLMATYFYLNDYTNIDVSTFNWFPVVSTVVFQMFGSFGINVIPTLMLSELFSVSIKTKAMVLVSLTFGIVGTFVNYLFYLINTSAGFFAPFYVFAACNILTAIITYFILPETRGKTLEDIQQSLKNNKIY</sequence>
<dbReference type="AlphaFoldDB" id="A0A6P7GLR6"/>
<evidence type="ECO:0000256" key="8">
    <source>
        <dbReference type="SAM" id="Phobius"/>
    </source>
</evidence>
<dbReference type="OrthoDB" id="6133115at2759"/>
<feature type="transmembrane region" description="Helical" evidence="8">
    <location>
        <begin position="23"/>
        <end position="46"/>
    </location>
</feature>
<organism evidence="12">
    <name type="scientific">Diabrotica virgifera virgifera</name>
    <name type="common">western corn rootworm</name>
    <dbReference type="NCBI Taxonomy" id="50390"/>
    <lineage>
        <taxon>Eukaryota</taxon>
        <taxon>Metazoa</taxon>
        <taxon>Ecdysozoa</taxon>
        <taxon>Arthropoda</taxon>
        <taxon>Hexapoda</taxon>
        <taxon>Insecta</taxon>
        <taxon>Pterygota</taxon>
        <taxon>Neoptera</taxon>
        <taxon>Endopterygota</taxon>
        <taxon>Coleoptera</taxon>
        <taxon>Polyphaga</taxon>
        <taxon>Cucujiformia</taxon>
        <taxon>Chrysomeloidea</taxon>
        <taxon>Chrysomelidae</taxon>
        <taxon>Galerucinae</taxon>
        <taxon>Diabroticina</taxon>
        <taxon>Diabroticites</taxon>
        <taxon>Diabrotica</taxon>
    </lineage>
</organism>
<dbReference type="PANTHER" id="PTHR48021:SF46">
    <property type="entry name" value="MAJOR FACILITATOR SUPERFAMILY (MFS) PROFILE DOMAIN-CONTAINING PROTEIN"/>
    <property type="match status" value="1"/>
</dbReference>
<proteinExistence type="predicted"/>
<keyword evidence="4" id="KW-0762">Sugar transport</keyword>
<evidence type="ECO:0000259" key="9">
    <source>
        <dbReference type="PROSITE" id="PS50850"/>
    </source>
</evidence>